<gene>
    <name evidence="1" type="ORF">PoB_003823800</name>
</gene>
<sequence length="77" mass="8564">MVAPCSTDPLASRGHQCPLGWTHWPEYCGGGHYHIICDASLDKLKISKNDWENLQVMDELICSVHKAAVSRQSSLLN</sequence>
<organism evidence="1 2">
    <name type="scientific">Plakobranchus ocellatus</name>
    <dbReference type="NCBI Taxonomy" id="259542"/>
    <lineage>
        <taxon>Eukaryota</taxon>
        <taxon>Metazoa</taxon>
        <taxon>Spiralia</taxon>
        <taxon>Lophotrochozoa</taxon>
        <taxon>Mollusca</taxon>
        <taxon>Gastropoda</taxon>
        <taxon>Heterobranchia</taxon>
        <taxon>Euthyneura</taxon>
        <taxon>Panpulmonata</taxon>
        <taxon>Sacoglossa</taxon>
        <taxon>Placobranchoidea</taxon>
        <taxon>Plakobranchidae</taxon>
        <taxon>Plakobranchus</taxon>
    </lineage>
</organism>
<comment type="caution">
    <text evidence="1">The sequence shown here is derived from an EMBL/GenBank/DDBJ whole genome shotgun (WGS) entry which is preliminary data.</text>
</comment>
<dbReference type="AlphaFoldDB" id="A0AAV4AXZ9"/>
<dbReference type="Proteomes" id="UP000735302">
    <property type="component" value="Unassembled WGS sequence"/>
</dbReference>
<proteinExistence type="predicted"/>
<dbReference type="EMBL" id="BLXT01004326">
    <property type="protein sequence ID" value="GFO11733.1"/>
    <property type="molecule type" value="Genomic_DNA"/>
</dbReference>
<name>A0AAV4AXZ9_9GAST</name>
<evidence type="ECO:0008006" key="3">
    <source>
        <dbReference type="Google" id="ProtNLM"/>
    </source>
</evidence>
<protein>
    <recommendedName>
        <fullName evidence="3">SRCR domain-containing protein</fullName>
    </recommendedName>
</protein>
<reference evidence="1 2" key="1">
    <citation type="journal article" date="2021" name="Elife">
        <title>Chloroplast acquisition without the gene transfer in kleptoplastic sea slugs, Plakobranchus ocellatus.</title>
        <authorList>
            <person name="Maeda T."/>
            <person name="Takahashi S."/>
            <person name="Yoshida T."/>
            <person name="Shimamura S."/>
            <person name="Takaki Y."/>
            <person name="Nagai Y."/>
            <person name="Toyoda A."/>
            <person name="Suzuki Y."/>
            <person name="Arimoto A."/>
            <person name="Ishii H."/>
            <person name="Satoh N."/>
            <person name="Nishiyama T."/>
            <person name="Hasebe M."/>
            <person name="Maruyama T."/>
            <person name="Minagawa J."/>
            <person name="Obokata J."/>
            <person name="Shigenobu S."/>
        </authorList>
    </citation>
    <scope>NUCLEOTIDE SEQUENCE [LARGE SCALE GENOMIC DNA]</scope>
</reference>
<keyword evidence="2" id="KW-1185">Reference proteome</keyword>
<evidence type="ECO:0000313" key="2">
    <source>
        <dbReference type="Proteomes" id="UP000735302"/>
    </source>
</evidence>
<accession>A0AAV4AXZ9</accession>
<evidence type="ECO:0000313" key="1">
    <source>
        <dbReference type="EMBL" id="GFO11733.1"/>
    </source>
</evidence>